<evidence type="ECO:0000256" key="1">
    <source>
        <dbReference type="SAM" id="Coils"/>
    </source>
</evidence>
<dbReference type="Proteomes" id="UP001597214">
    <property type="component" value="Unassembled WGS sequence"/>
</dbReference>
<accession>A0ABW4LN13</accession>
<proteinExistence type="predicted"/>
<dbReference type="EMBL" id="JBHUEM010000005">
    <property type="protein sequence ID" value="MFD1736149.1"/>
    <property type="molecule type" value="Genomic_DNA"/>
</dbReference>
<feature type="coiled-coil region" evidence="1">
    <location>
        <begin position="2"/>
        <end position="36"/>
    </location>
</feature>
<protein>
    <submittedName>
        <fullName evidence="2">Uncharacterized protein</fullName>
    </submittedName>
</protein>
<gene>
    <name evidence="2" type="ORF">ACFSCX_06180</name>
</gene>
<name>A0ABW4LN13_9BACI</name>
<sequence>MLNRYFEDKRDINAKIENYKSQIREIENALKPIEDELAPYYQQIKEMQQTINDLNDSLYQGYYMEVKNSDGFDSWIEKIGELVGTRKVGQFRDDIYFVQISNNTKIKDAYSKASEIVREYNNDTNNDKRELLCVINFTKNIVFNGEEIITLDEYMLQRLNEESL</sequence>
<dbReference type="RefSeq" id="WP_377927296.1">
    <property type="nucleotide sequence ID" value="NZ_JBHUEM010000005.1"/>
</dbReference>
<evidence type="ECO:0000313" key="3">
    <source>
        <dbReference type="Proteomes" id="UP001597214"/>
    </source>
</evidence>
<keyword evidence="1" id="KW-0175">Coiled coil</keyword>
<evidence type="ECO:0000313" key="2">
    <source>
        <dbReference type="EMBL" id="MFD1736149.1"/>
    </source>
</evidence>
<comment type="caution">
    <text evidence="2">The sequence shown here is derived from an EMBL/GenBank/DDBJ whole genome shotgun (WGS) entry which is preliminary data.</text>
</comment>
<keyword evidence="3" id="KW-1185">Reference proteome</keyword>
<organism evidence="2 3">
    <name type="scientific">Bacillus salitolerans</name>
    <dbReference type="NCBI Taxonomy" id="1437434"/>
    <lineage>
        <taxon>Bacteria</taxon>
        <taxon>Bacillati</taxon>
        <taxon>Bacillota</taxon>
        <taxon>Bacilli</taxon>
        <taxon>Bacillales</taxon>
        <taxon>Bacillaceae</taxon>
        <taxon>Bacillus</taxon>
    </lineage>
</organism>
<reference evidence="3" key="1">
    <citation type="journal article" date="2019" name="Int. J. Syst. Evol. Microbiol.">
        <title>The Global Catalogue of Microorganisms (GCM) 10K type strain sequencing project: providing services to taxonomists for standard genome sequencing and annotation.</title>
        <authorList>
            <consortium name="The Broad Institute Genomics Platform"/>
            <consortium name="The Broad Institute Genome Sequencing Center for Infectious Disease"/>
            <person name="Wu L."/>
            <person name="Ma J."/>
        </authorList>
    </citation>
    <scope>NUCLEOTIDE SEQUENCE [LARGE SCALE GENOMIC DNA]</scope>
    <source>
        <strain evidence="3">CCUG 49339</strain>
    </source>
</reference>